<accession>A0A1B6EKW0</accession>
<dbReference type="EMBL" id="GECZ01031195">
    <property type="protein sequence ID" value="JAS38574.1"/>
    <property type="molecule type" value="Transcribed_RNA"/>
</dbReference>
<organism evidence="1">
    <name type="scientific">Cuerna arida</name>
    <dbReference type="NCBI Taxonomy" id="1464854"/>
    <lineage>
        <taxon>Eukaryota</taxon>
        <taxon>Metazoa</taxon>
        <taxon>Ecdysozoa</taxon>
        <taxon>Arthropoda</taxon>
        <taxon>Hexapoda</taxon>
        <taxon>Insecta</taxon>
        <taxon>Pterygota</taxon>
        <taxon>Neoptera</taxon>
        <taxon>Paraneoptera</taxon>
        <taxon>Hemiptera</taxon>
        <taxon>Auchenorrhyncha</taxon>
        <taxon>Membracoidea</taxon>
        <taxon>Cicadellidae</taxon>
        <taxon>Cicadellinae</taxon>
        <taxon>Proconiini</taxon>
        <taxon>Cuerna</taxon>
    </lineage>
</organism>
<evidence type="ECO:0000313" key="1">
    <source>
        <dbReference type="EMBL" id="JAS38574.1"/>
    </source>
</evidence>
<evidence type="ECO:0008006" key="2">
    <source>
        <dbReference type="Google" id="ProtNLM"/>
    </source>
</evidence>
<feature type="non-terminal residue" evidence="1">
    <location>
        <position position="100"/>
    </location>
</feature>
<name>A0A1B6EKW0_9HEMI</name>
<protein>
    <recommendedName>
        <fullName evidence="2">Reverse transcriptase domain-containing protein</fullName>
    </recommendedName>
</protein>
<feature type="non-terminal residue" evidence="1">
    <location>
        <position position="1"/>
    </location>
</feature>
<reference evidence="1" key="1">
    <citation type="submission" date="2015-11" db="EMBL/GenBank/DDBJ databases">
        <title>De novo transcriptome assembly of four potential Pierce s Disease insect vectors from Arizona vineyards.</title>
        <authorList>
            <person name="Tassone E.E."/>
        </authorList>
    </citation>
    <scope>NUCLEOTIDE SEQUENCE</scope>
</reference>
<sequence length="100" mass="11153">CGVPQESVLGPLFLVAINNLSINISSDVVLYADNTTVIAKDSNFDQLTVKTNLSKRLVEHWLCVNNLILNEDKTNTVVFSLRDYPVRANNVQYPKFLGVT</sequence>
<gene>
    <name evidence="1" type="ORF">g.15327</name>
</gene>
<dbReference type="AlphaFoldDB" id="A0A1B6EKW0"/>
<proteinExistence type="predicted"/>